<evidence type="ECO:0000256" key="1">
    <source>
        <dbReference type="ARBA" id="ARBA00004651"/>
    </source>
</evidence>
<dbReference type="PRINTS" id="PR00237">
    <property type="entry name" value="GPCRRHODOPSN"/>
</dbReference>
<dbReference type="PANTHER" id="PTHR24229">
    <property type="entry name" value="NEUROPEPTIDES RECEPTOR"/>
    <property type="match status" value="1"/>
</dbReference>
<keyword evidence="7 9" id="KW-0675">Receptor</keyword>
<dbReference type="Gene3D" id="1.20.1070.10">
    <property type="entry name" value="Rhodopsin 7-helix transmembrane proteins"/>
    <property type="match status" value="1"/>
</dbReference>
<feature type="transmembrane region" description="Helical" evidence="10">
    <location>
        <begin position="147"/>
        <end position="167"/>
    </location>
</feature>
<evidence type="ECO:0000256" key="2">
    <source>
        <dbReference type="ARBA" id="ARBA00022475"/>
    </source>
</evidence>
<evidence type="ECO:0000313" key="13">
    <source>
        <dbReference type="WBParaSite" id="nRc.2.0.1.t16451-RA"/>
    </source>
</evidence>
<dbReference type="GO" id="GO:0004930">
    <property type="term" value="F:G protein-coupled receptor activity"/>
    <property type="evidence" value="ECO:0007669"/>
    <property type="project" value="UniProtKB-KW"/>
</dbReference>
<keyword evidence="2" id="KW-1003">Cell membrane</keyword>
<reference evidence="13" key="1">
    <citation type="submission" date="2022-11" db="UniProtKB">
        <authorList>
            <consortium name="WormBaseParasite"/>
        </authorList>
    </citation>
    <scope>IDENTIFICATION</scope>
</reference>
<evidence type="ECO:0000256" key="6">
    <source>
        <dbReference type="ARBA" id="ARBA00023136"/>
    </source>
</evidence>
<accession>A0A915IRL7</accession>
<feature type="transmembrane region" description="Helical" evidence="10">
    <location>
        <begin position="208"/>
        <end position="230"/>
    </location>
</feature>
<keyword evidence="8 9" id="KW-0807">Transducer</keyword>
<evidence type="ECO:0000313" key="12">
    <source>
        <dbReference type="Proteomes" id="UP000887565"/>
    </source>
</evidence>
<dbReference type="GO" id="GO:0042277">
    <property type="term" value="F:peptide binding"/>
    <property type="evidence" value="ECO:0007669"/>
    <property type="project" value="TreeGrafter"/>
</dbReference>
<dbReference type="SUPFAM" id="SSF81321">
    <property type="entry name" value="Family A G protein-coupled receptor-like"/>
    <property type="match status" value="1"/>
</dbReference>
<dbReference type="PROSITE" id="PS00237">
    <property type="entry name" value="G_PROTEIN_RECEP_F1_1"/>
    <property type="match status" value="1"/>
</dbReference>
<feature type="transmembrane region" description="Helical" evidence="10">
    <location>
        <begin position="20"/>
        <end position="40"/>
    </location>
</feature>
<evidence type="ECO:0000256" key="7">
    <source>
        <dbReference type="ARBA" id="ARBA00023170"/>
    </source>
</evidence>
<evidence type="ECO:0000256" key="10">
    <source>
        <dbReference type="SAM" id="Phobius"/>
    </source>
</evidence>
<evidence type="ECO:0000256" key="4">
    <source>
        <dbReference type="ARBA" id="ARBA00022989"/>
    </source>
</evidence>
<keyword evidence="12" id="KW-1185">Reference proteome</keyword>
<comment type="similarity">
    <text evidence="9">Belongs to the G-protein coupled receptor 1 family.</text>
</comment>
<name>A0A915IRL7_ROMCU</name>
<evidence type="ECO:0000259" key="11">
    <source>
        <dbReference type="PROSITE" id="PS50262"/>
    </source>
</evidence>
<dbReference type="AlphaFoldDB" id="A0A915IRL7"/>
<feature type="domain" description="G-protein coupled receptors family 1 profile" evidence="11">
    <location>
        <begin position="31"/>
        <end position="305"/>
    </location>
</feature>
<dbReference type="PROSITE" id="PS50262">
    <property type="entry name" value="G_PROTEIN_RECEP_F1_2"/>
    <property type="match status" value="1"/>
</dbReference>
<keyword evidence="3 9" id="KW-0812">Transmembrane</keyword>
<keyword evidence="6 10" id="KW-0472">Membrane</keyword>
<keyword evidence="4 10" id="KW-1133">Transmembrane helix</keyword>
<proteinExistence type="inferred from homology"/>
<organism evidence="12 13">
    <name type="scientific">Romanomermis culicivorax</name>
    <name type="common">Nematode worm</name>
    <dbReference type="NCBI Taxonomy" id="13658"/>
    <lineage>
        <taxon>Eukaryota</taxon>
        <taxon>Metazoa</taxon>
        <taxon>Ecdysozoa</taxon>
        <taxon>Nematoda</taxon>
        <taxon>Enoplea</taxon>
        <taxon>Dorylaimia</taxon>
        <taxon>Mermithida</taxon>
        <taxon>Mermithoidea</taxon>
        <taxon>Mermithidae</taxon>
        <taxon>Romanomermis</taxon>
    </lineage>
</organism>
<protein>
    <submittedName>
        <fullName evidence="13">G-protein coupled receptors family 1 profile domain-containing protein</fullName>
    </submittedName>
</protein>
<comment type="subcellular location">
    <subcellularLocation>
        <location evidence="1">Cell membrane</location>
        <topology evidence="1">Multi-pass membrane protein</topology>
    </subcellularLocation>
</comment>
<feature type="transmembrane region" description="Helical" evidence="10">
    <location>
        <begin position="107"/>
        <end position="126"/>
    </location>
</feature>
<evidence type="ECO:0000256" key="5">
    <source>
        <dbReference type="ARBA" id="ARBA00023040"/>
    </source>
</evidence>
<dbReference type="GO" id="GO:0005886">
    <property type="term" value="C:plasma membrane"/>
    <property type="evidence" value="ECO:0007669"/>
    <property type="project" value="UniProtKB-SubCell"/>
</dbReference>
<dbReference type="Pfam" id="PF00001">
    <property type="entry name" value="7tm_1"/>
    <property type="match status" value="1"/>
</dbReference>
<sequence length="305" mass="34521">MEDMSGNFRIIATISKGIAAFYALMSLSFISHVLVAYKVLKYVLRKCRAYQPGLTATGNMGKKFSSHSYVYILALTTVDAIVVGHLPLIALDILLQRWPFGPTMCKFYWAAECLNKQLSTLIMAAFSFDRYLAVCRPNERKLRSVKMATVVVSLCVILASLLILPVVSNAELRDMAGDDVGRSPNFSENSNNKSILKCSLNWSSENEFIYTCVLFVISYCFPLVLMIFFYGKIVLVIKRHGKRAAIIKAFYKKQIMGWNKSCSDNQKNKNAKFHRNNRESDVEEIAPCLSALDFDRTTDTHSVYY</sequence>
<evidence type="ECO:0000256" key="3">
    <source>
        <dbReference type="ARBA" id="ARBA00022692"/>
    </source>
</evidence>
<dbReference type="InterPro" id="IPR017452">
    <property type="entry name" value="GPCR_Rhodpsn_7TM"/>
</dbReference>
<feature type="transmembrane region" description="Helical" evidence="10">
    <location>
        <begin position="69"/>
        <end position="95"/>
    </location>
</feature>
<evidence type="ECO:0000256" key="8">
    <source>
        <dbReference type="ARBA" id="ARBA00023224"/>
    </source>
</evidence>
<dbReference type="GO" id="GO:0043005">
    <property type="term" value="C:neuron projection"/>
    <property type="evidence" value="ECO:0007669"/>
    <property type="project" value="TreeGrafter"/>
</dbReference>
<dbReference type="WBParaSite" id="nRc.2.0.1.t16451-RA">
    <property type="protein sequence ID" value="nRc.2.0.1.t16451-RA"/>
    <property type="gene ID" value="nRc.2.0.1.g16451"/>
</dbReference>
<evidence type="ECO:0000256" key="9">
    <source>
        <dbReference type="RuleBase" id="RU000688"/>
    </source>
</evidence>
<keyword evidence="5 9" id="KW-0297">G-protein coupled receptor</keyword>
<dbReference type="Proteomes" id="UP000887565">
    <property type="component" value="Unplaced"/>
</dbReference>
<dbReference type="PANTHER" id="PTHR24229:SF40">
    <property type="entry name" value="ALLATOSTATIN C RECEPTOR 1-RELATED"/>
    <property type="match status" value="1"/>
</dbReference>
<dbReference type="InterPro" id="IPR000276">
    <property type="entry name" value="GPCR_Rhodpsn"/>
</dbReference>